<reference evidence="9" key="2">
    <citation type="submission" date="2025-08" db="UniProtKB">
        <authorList>
            <consortium name="RefSeq"/>
        </authorList>
    </citation>
    <scope>IDENTIFICATION</scope>
    <source>
        <tissue evidence="9">Leaf</tissue>
    </source>
</reference>
<keyword evidence="6" id="KW-0442">Lipid degradation</keyword>
<evidence type="ECO:0000256" key="7">
    <source>
        <dbReference type="ARBA" id="ARBA00023098"/>
    </source>
</evidence>
<dbReference type="Proteomes" id="UP000515151">
    <property type="component" value="Chromosome 3"/>
</dbReference>
<comment type="subcellular location">
    <subcellularLocation>
        <location evidence="1">Secreted</location>
    </subcellularLocation>
</comment>
<dbReference type="Gene3D" id="3.40.50.1110">
    <property type="entry name" value="SGNH hydrolase"/>
    <property type="match status" value="1"/>
</dbReference>
<evidence type="ECO:0000313" key="9">
    <source>
        <dbReference type="RefSeq" id="XP_031387687.1"/>
    </source>
</evidence>
<dbReference type="AlphaFoldDB" id="A0A6P8CSQ4"/>
<dbReference type="CDD" id="cd01837">
    <property type="entry name" value="SGNH_plant_lipase_like"/>
    <property type="match status" value="1"/>
</dbReference>
<comment type="similarity">
    <text evidence="2">Belongs to the 'GDSL' lipolytic enzyme family.</text>
</comment>
<evidence type="ECO:0000256" key="4">
    <source>
        <dbReference type="ARBA" id="ARBA00022729"/>
    </source>
</evidence>
<protein>
    <submittedName>
        <fullName evidence="9">GDSL esterase/lipase At5g08460</fullName>
    </submittedName>
</protein>
<name>A0A6P8CSQ4_PUNGR</name>
<keyword evidence="7" id="KW-0443">Lipid metabolism</keyword>
<dbReference type="InterPro" id="IPR051238">
    <property type="entry name" value="GDSL_esterase/lipase"/>
</dbReference>
<dbReference type="GO" id="GO:0016042">
    <property type="term" value="P:lipid catabolic process"/>
    <property type="evidence" value="ECO:0007669"/>
    <property type="project" value="UniProtKB-KW"/>
</dbReference>
<dbReference type="GO" id="GO:0005576">
    <property type="term" value="C:extracellular region"/>
    <property type="evidence" value="ECO:0007669"/>
    <property type="project" value="UniProtKB-SubCell"/>
</dbReference>
<dbReference type="PANTHER" id="PTHR45650:SF32">
    <property type="entry name" value="GDSL-LIKE LIPASE_ACYLHYDROLASE"/>
    <property type="match status" value="1"/>
</dbReference>
<evidence type="ECO:0000313" key="8">
    <source>
        <dbReference type="Proteomes" id="UP000515151"/>
    </source>
</evidence>
<dbReference type="OrthoDB" id="1600564at2759"/>
<gene>
    <name evidence="9" type="primary">LOC116200876</name>
</gene>
<dbReference type="SUPFAM" id="SSF52266">
    <property type="entry name" value="SGNH hydrolase"/>
    <property type="match status" value="1"/>
</dbReference>
<dbReference type="InterPro" id="IPR035669">
    <property type="entry name" value="SGNH_plant_lipase-like"/>
</dbReference>
<dbReference type="PANTHER" id="PTHR45650">
    <property type="entry name" value="GDSL-LIKE LIPASE/ACYLHYDROLASE-RELATED"/>
    <property type="match status" value="1"/>
</dbReference>
<evidence type="ECO:0000256" key="3">
    <source>
        <dbReference type="ARBA" id="ARBA00022525"/>
    </source>
</evidence>
<dbReference type="GeneID" id="116200876"/>
<accession>A0A6P8CSQ4</accession>
<dbReference type="InterPro" id="IPR001087">
    <property type="entry name" value="GDSL"/>
</dbReference>
<keyword evidence="5" id="KW-0378">Hydrolase</keyword>
<keyword evidence="4" id="KW-0732">Signal</keyword>
<proteinExistence type="inferred from homology"/>
<keyword evidence="8" id="KW-1185">Reference proteome</keyword>
<evidence type="ECO:0000256" key="5">
    <source>
        <dbReference type="ARBA" id="ARBA00022801"/>
    </source>
</evidence>
<dbReference type="GO" id="GO:0016788">
    <property type="term" value="F:hydrolase activity, acting on ester bonds"/>
    <property type="evidence" value="ECO:0007669"/>
    <property type="project" value="InterPro"/>
</dbReference>
<evidence type="ECO:0000256" key="2">
    <source>
        <dbReference type="ARBA" id="ARBA00008668"/>
    </source>
</evidence>
<sequence length="376" mass="41505">MRAKMETGKPLLRLLLLYTITVSVLVISPTCAGAPLQYSTMFVFGDSLVDDGNNNYLSSLAKANYLPYGVDFFGGPSGRFCNGKTIIDFLGELLGLPYLPPYVNTIGNDRSILRGVNFASAAAGILDVSGSQLGDRFTLNQQIANFENTVNQLKNPMEEKELREFLAKSLVVMNIGSNDYLNNYLLPSIYPTSSIYNPREFADLLIRNYTAQILMLHGLGVRKFLIGAVGPLGCMPNQIARVDPPPPPGKCVTDVNELVSLFNTRLVSLVDQLNSRISILGAVFVYGNTFDLFTSILNRAESYGFKVVDRGCCGIGRNRGQITCLPLAFPCLNRDEYVFWDAFHPTQAFNKIIAQRVYSGPTSDCYPMNLHQMAQL</sequence>
<dbReference type="InterPro" id="IPR036514">
    <property type="entry name" value="SGNH_hydro_sf"/>
</dbReference>
<dbReference type="RefSeq" id="XP_031387687.1">
    <property type="nucleotide sequence ID" value="XM_031531827.1"/>
</dbReference>
<dbReference type="Pfam" id="PF00657">
    <property type="entry name" value="Lipase_GDSL"/>
    <property type="match status" value="1"/>
</dbReference>
<organism evidence="8 9">
    <name type="scientific">Punica granatum</name>
    <name type="common">Pomegranate</name>
    <dbReference type="NCBI Taxonomy" id="22663"/>
    <lineage>
        <taxon>Eukaryota</taxon>
        <taxon>Viridiplantae</taxon>
        <taxon>Streptophyta</taxon>
        <taxon>Embryophyta</taxon>
        <taxon>Tracheophyta</taxon>
        <taxon>Spermatophyta</taxon>
        <taxon>Magnoliopsida</taxon>
        <taxon>eudicotyledons</taxon>
        <taxon>Gunneridae</taxon>
        <taxon>Pentapetalae</taxon>
        <taxon>rosids</taxon>
        <taxon>malvids</taxon>
        <taxon>Myrtales</taxon>
        <taxon>Lythraceae</taxon>
        <taxon>Punica</taxon>
    </lineage>
</organism>
<evidence type="ECO:0000256" key="1">
    <source>
        <dbReference type="ARBA" id="ARBA00004613"/>
    </source>
</evidence>
<reference evidence="8" key="1">
    <citation type="journal article" date="2020" name="Plant Biotechnol. J.">
        <title>The pomegranate (Punica granatum L.) draft genome dissects genetic divergence between soft- and hard-seeded cultivars.</title>
        <authorList>
            <person name="Luo X."/>
            <person name="Li H."/>
            <person name="Wu Z."/>
            <person name="Yao W."/>
            <person name="Zhao P."/>
            <person name="Cao D."/>
            <person name="Yu H."/>
            <person name="Li K."/>
            <person name="Poudel K."/>
            <person name="Zhao D."/>
            <person name="Zhang F."/>
            <person name="Xia X."/>
            <person name="Chen L."/>
            <person name="Wang Q."/>
            <person name="Jing D."/>
            <person name="Cao S."/>
        </authorList>
    </citation>
    <scope>NUCLEOTIDE SEQUENCE [LARGE SCALE GENOMIC DNA]</scope>
    <source>
        <strain evidence="8">cv. Tunisia</strain>
    </source>
</reference>
<evidence type="ECO:0000256" key="6">
    <source>
        <dbReference type="ARBA" id="ARBA00022963"/>
    </source>
</evidence>
<keyword evidence="3" id="KW-0964">Secreted</keyword>